<feature type="domain" description="Thioredoxin" evidence="2">
    <location>
        <begin position="8"/>
        <end position="137"/>
    </location>
</feature>
<dbReference type="InterPro" id="IPR036249">
    <property type="entry name" value="Thioredoxin-like_sf"/>
</dbReference>
<dbReference type="SMR" id="B4M4G7"/>
<sequence>MPEKFYLCLVLHLALAQLLVPADGEAVQVDSKNVRDIIQSNELVLLLFYSNTCRFSVQMLPIFDAAADQLRSLIVDSGQVSLGKVDCLKEMQMEIDFDIGKYPTVKIVRHTYVSSKEYRGKRSTEALIQFVFNELRNPIEQFDSMHELNGLVGQKYMVIGFFERKQHAEYEIYRKAASNMKEHCQFHVNFAETHLLNKLTFRRELNHTDSHSEYSGNMSNFTEVLSWFREKCVPTVRVLTFENAEELSEEGKPFVILFHHKDDRISPKEFEKVIHADLMDELDNVIFLTADAKLFAHPVFHLNKTDADLPFIAIDSFVHMFLFPNYKDLHKPSKLKQFVRRLHTGELHWAHHFDEGNEQSTTASAEESEIVITMAPESKFKELLPSKSRYTFAKDEL</sequence>
<evidence type="ECO:0000259" key="2">
    <source>
        <dbReference type="PROSITE" id="PS51352"/>
    </source>
</evidence>
<dbReference type="InterPro" id="IPR052643">
    <property type="entry name" value="ERP44"/>
</dbReference>
<dbReference type="SUPFAM" id="SSF52833">
    <property type="entry name" value="Thioredoxin-like"/>
    <property type="match status" value="3"/>
</dbReference>
<dbReference type="OrthoDB" id="427280at2759"/>
<feature type="chain" id="PRO_5002817206" description="Thioredoxin domain-containing protein" evidence="1">
    <location>
        <begin position="25"/>
        <end position="397"/>
    </location>
</feature>
<dbReference type="GO" id="GO:0005789">
    <property type="term" value="C:endoplasmic reticulum membrane"/>
    <property type="evidence" value="ECO:0007669"/>
    <property type="project" value="TreeGrafter"/>
</dbReference>
<evidence type="ECO:0000313" key="3">
    <source>
        <dbReference type="EMBL" id="EDW59528.1"/>
    </source>
</evidence>
<dbReference type="Pfam" id="PF13848">
    <property type="entry name" value="Thioredoxin_6"/>
    <property type="match status" value="1"/>
</dbReference>
<dbReference type="KEGG" id="dvi:6632278"/>
<reference evidence="3 4" key="1">
    <citation type="journal article" date="2007" name="Nature">
        <title>Evolution of genes and genomes on the Drosophila phylogeny.</title>
        <authorList>
            <consortium name="Drosophila 12 Genomes Consortium"/>
            <person name="Clark A.G."/>
            <person name="Eisen M.B."/>
            <person name="Smith D.R."/>
            <person name="Bergman C.M."/>
            <person name="Oliver B."/>
            <person name="Markow T.A."/>
            <person name="Kaufman T.C."/>
            <person name="Kellis M."/>
            <person name="Gelbart W."/>
            <person name="Iyer V.N."/>
            <person name="Pollard D.A."/>
            <person name="Sackton T.B."/>
            <person name="Larracuente A.M."/>
            <person name="Singh N.D."/>
            <person name="Abad J.P."/>
            <person name="Abt D.N."/>
            <person name="Adryan B."/>
            <person name="Aguade M."/>
            <person name="Akashi H."/>
            <person name="Anderson W.W."/>
            <person name="Aquadro C.F."/>
            <person name="Ardell D.H."/>
            <person name="Arguello R."/>
            <person name="Artieri C.G."/>
            <person name="Barbash D.A."/>
            <person name="Barker D."/>
            <person name="Barsanti P."/>
            <person name="Batterham P."/>
            <person name="Batzoglou S."/>
            <person name="Begun D."/>
            <person name="Bhutkar A."/>
            <person name="Blanco E."/>
            <person name="Bosak S.A."/>
            <person name="Bradley R.K."/>
            <person name="Brand A.D."/>
            <person name="Brent M.R."/>
            <person name="Brooks A.N."/>
            <person name="Brown R.H."/>
            <person name="Butlin R.K."/>
            <person name="Caggese C."/>
            <person name="Calvi B.R."/>
            <person name="Bernardo de Carvalho A."/>
            <person name="Caspi A."/>
            <person name="Castrezana S."/>
            <person name="Celniker S.E."/>
            <person name="Chang J.L."/>
            <person name="Chapple C."/>
            <person name="Chatterji S."/>
            <person name="Chinwalla A."/>
            <person name="Civetta A."/>
            <person name="Clifton S.W."/>
            <person name="Comeron J.M."/>
            <person name="Costello J.C."/>
            <person name="Coyne J.A."/>
            <person name="Daub J."/>
            <person name="David R.G."/>
            <person name="Delcher A.L."/>
            <person name="Delehaunty K."/>
            <person name="Do C.B."/>
            <person name="Ebling H."/>
            <person name="Edwards K."/>
            <person name="Eickbush T."/>
            <person name="Evans J.D."/>
            <person name="Filipski A."/>
            <person name="Findeiss S."/>
            <person name="Freyhult E."/>
            <person name="Fulton L."/>
            <person name="Fulton R."/>
            <person name="Garcia A.C."/>
            <person name="Gardiner A."/>
            <person name="Garfield D.A."/>
            <person name="Garvin B.E."/>
            <person name="Gibson G."/>
            <person name="Gilbert D."/>
            <person name="Gnerre S."/>
            <person name="Godfrey J."/>
            <person name="Good R."/>
            <person name="Gotea V."/>
            <person name="Gravely B."/>
            <person name="Greenberg A.J."/>
            <person name="Griffiths-Jones S."/>
            <person name="Gross S."/>
            <person name="Guigo R."/>
            <person name="Gustafson E.A."/>
            <person name="Haerty W."/>
            <person name="Hahn M.W."/>
            <person name="Halligan D.L."/>
            <person name="Halpern A.L."/>
            <person name="Halter G.M."/>
            <person name="Han M.V."/>
            <person name="Heger A."/>
            <person name="Hillier L."/>
            <person name="Hinrichs A.S."/>
            <person name="Holmes I."/>
            <person name="Hoskins R.A."/>
            <person name="Hubisz M.J."/>
            <person name="Hultmark D."/>
            <person name="Huntley M.A."/>
            <person name="Jaffe D.B."/>
            <person name="Jagadeeshan S."/>
            <person name="Jeck W.R."/>
            <person name="Johnson J."/>
            <person name="Jones C.D."/>
            <person name="Jordan W.C."/>
            <person name="Karpen G.H."/>
            <person name="Kataoka E."/>
            <person name="Keightley P.D."/>
            <person name="Kheradpour P."/>
            <person name="Kirkness E.F."/>
            <person name="Koerich L.B."/>
            <person name="Kristiansen K."/>
            <person name="Kudrna D."/>
            <person name="Kulathinal R.J."/>
            <person name="Kumar S."/>
            <person name="Kwok R."/>
            <person name="Lander E."/>
            <person name="Langley C.H."/>
            <person name="Lapoint R."/>
            <person name="Lazzaro B.P."/>
            <person name="Lee S.J."/>
            <person name="Levesque L."/>
            <person name="Li R."/>
            <person name="Lin C.F."/>
            <person name="Lin M.F."/>
            <person name="Lindblad-Toh K."/>
            <person name="Llopart A."/>
            <person name="Long M."/>
            <person name="Low L."/>
            <person name="Lozovsky E."/>
            <person name="Lu J."/>
            <person name="Luo M."/>
            <person name="Machado C.A."/>
            <person name="Makalowski W."/>
            <person name="Marzo M."/>
            <person name="Matsuda M."/>
            <person name="Matzkin L."/>
            <person name="McAllister B."/>
            <person name="McBride C.S."/>
            <person name="McKernan B."/>
            <person name="McKernan K."/>
            <person name="Mendez-Lago M."/>
            <person name="Minx P."/>
            <person name="Mollenhauer M.U."/>
            <person name="Montooth K."/>
            <person name="Mount S.M."/>
            <person name="Mu X."/>
            <person name="Myers E."/>
            <person name="Negre B."/>
            <person name="Newfeld S."/>
            <person name="Nielsen R."/>
            <person name="Noor M.A."/>
            <person name="O'Grady P."/>
            <person name="Pachter L."/>
            <person name="Papaceit M."/>
            <person name="Parisi M.J."/>
            <person name="Parisi M."/>
            <person name="Parts L."/>
            <person name="Pedersen J.S."/>
            <person name="Pesole G."/>
            <person name="Phillippy A.M."/>
            <person name="Ponting C.P."/>
            <person name="Pop M."/>
            <person name="Porcelli D."/>
            <person name="Powell J.R."/>
            <person name="Prohaska S."/>
            <person name="Pruitt K."/>
            <person name="Puig M."/>
            <person name="Quesneville H."/>
            <person name="Ram K.R."/>
            <person name="Rand D."/>
            <person name="Rasmussen M.D."/>
            <person name="Reed L.K."/>
            <person name="Reenan R."/>
            <person name="Reily A."/>
            <person name="Remington K.A."/>
            <person name="Rieger T.T."/>
            <person name="Ritchie M.G."/>
            <person name="Robin C."/>
            <person name="Rogers Y.H."/>
            <person name="Rohde C."/>
            <person name="Rozas J."/>
            <person name="Rubenfield M.J."/>
            <person name="Ruiz A."/>
            <person name="Russo S."/>
            <person name="Salzberg S.L."/>
            <person name="Sanchez-Gracia A."/>
            <person name="Saranga D.J."/>
            <person name="Sato H."/>
            <person name="Schaeffer S.W."/>
            <person name="Schatz M.C."/>
            <person name="Schlenke T."/>
            <person name="Schwartz R."/>
            <person name="Segarra C."/>
            <person name="Singh R.S."/>
            <person name="Sirot L."/>
            <person name="Sirota M."/>
            <person name="Sisneros N.B."/>
            <person name="Smith C.D."/>
            <person name="Smith T.F."/>
            <person name="Spieth J."/>
            <person name="Stage D.E."/>
            <person name="Stark A."/>
            <person name="Stephan W."/>
            <person name="Strausberg R.L."/>
            <person name="Strempel S."/>
            <person name="Sturgill D."/>
            <person name="Sutton G."/>
            <person name="Sutton G.G."/>
            <person name="Tao W."/>
            <person name="Teichmann S."/>
            <person name="Tobari Y.N."/>
            <person name="Tomimura Y."/>
            <person name="Tsolas J.M."/>
            <person name="Valente V.L."/>
            <person name="Venter E."/>
            <person name="Venter J.C."/>
            <person name="Vicario S."/>
            <person name="Vieira F.G."/>
            <person name="Vilella A.J."/>
            <person name="Villasante A."/>
            <person name="Walenz B."/>
            <person name="Wang J."/>
            <person name="Wasserman M."/>
            <person name="Watts T."/>
            <person name="Wilson D."/>
            <person name="Wilson R.K."/>
            <person name="Wing R.A."/>
            <person name="Wolfner M.F."/>
            <person name="Wong A."/>
            <person name="Wong G.K."/>
            <person name="Wu C.I."/>
            <person name="Wu G."/>
            <person name="Yamamoto D."/>
            <person name="Yang H.P."/>
            <person name="Yang S.P."/>
            <person name="Yorke J.A."/>
            <person name="Yoshida K."/>
            <person name="Zdobnov E."/>
            <person name="Zhang P."/>
            <person name="Zhang Y."/>
            <person name="Zimin A.V."/>
            <person name="Baldwin J."/>
            <person name="Abdouelleil A."/>
            <person name="Abdulkadir J."/>
            <person name="Abebe A."/>
            <person name="Abera B."/>
            <person name="Abreu J."/>
            <person name="Acer S.C."/>
            <person name="Aftuck L."/>
            <person name="Alexander A."/>
            <person name="An P."/>
            <person name="Anderson E."/>
            <person name="Anderson S."/>
            <person name="Arachi H."/>
            <person name="Azer M."/>
            <person name="Bachantsang P."/>
            <person name="Barry A."/>
            <person name="Bayul T."/>
            <person name="Berlin A."/>
            <person name="Bessette D."/>
            <person name="Bloom T."/>
            <person name="Blye J."/>
            <person name="Boguslavskiy L."/>
            <person name="Bonnet C."/>
            <person name="Boukhgalter B."/>
            <person name="Bourzgui I."/>
            <person name="Brown A."/>
            <person name="Cahill P."/>
            <person name="Channer S."/>
            <person name="Cheshatsang Y."/>
            <person name="Chuda L."/>
            <person name="Citroen M."/>
            <person name="Collymore A."/>
            <person name="Cooke P."/>
            <person name="Costello M."/>
            <person name="D'Aco K."/>
            <person name="Daza R."/>
            <person name="De Haan G."/>
            <person name="DeGray S."/>
            <person name="DeMaso C."/>
            <person name="Dhargay N."/>
            <person name="Dooley K."/>
            <person name="Dooley E."/>
            <person name="Doricent M."/>
            <person name="Dorje P."/>
            <person name="Dorjee K."/>
            <person name="Dupes A."/>
            <person name="Elong R."/>
            <person name="Falk J."/>
            <person name="Farina A."/>
            <person name="Faro S."/>
            <person name="Ferguson D."/>
            <person name="Fisher S."/>
            <person name="Foley C.D."/>
            <person name="Franke A."/>
            <person name="Friedrich D."/>
            <person name="Gadbois L."/>
            <person name="Gearin G."/>
            <person name="Gearin C.R."/>
            <person name="Giannoukos G."/>
            <person name="Goode T."/>
            <person name="Graham J."/>
            <person name="Grandbois E."/>
            <person name="Grewal S."/>
            <person name="Gyaltsen K."/>
            <person name="Hafez N."/>
            <person name="Hagos B."/>
            <person name="Hall J."/>
            <person name="Henson C."/>
            <person name="Hollinger A."/>
            <person name="Honan T."/>
            <person name="Huard M.D."/>
            <person name="Hughes L."/>
            <person name="Hurhula B."/>
            <person name="Husby M.E."/>
            <person name="Kamat A."/>
            <person name="Kanga B."/>
            <person name="Kashin S."/>
            <person name="Khazanovich D."/>
            <person name="Kisner P."/>
            <person name="Lance K."/>
            <person name="Lara M."/>
            <person name="Lee W."/>
            <person name="Lennon N."/>
            <person name="Letendre F."/>
            <person name="LeVine R."/>
            <person name="Lipovsky A."/>
            <person name="Liu X."/>
            <person name="Liu J."/>
            <person name="Liu S."/>
            <person name="Lokyitsang T."/>
            <person name="Lokyitsang Y."/>
            <person name="Lubonja R."/>
            <person name="Lui A."/>
            <person name="MacDonald P."/>
            <person name="Magnisalis V."/>
            <person name="Maru K."/>
            <person name="Matthews C."/>
            <person name="McCusker W."/>
            <person name="McDonough S."/>
            <person name="Mehta T."/>
            <person name="Meldrim J."/>
            <person name="Meneus L."/>
            <person name="Mihai O."/>
            <person name="Mihalev A."/>
            <person name="Mihova T."/>
            <person name="Mittelman R."/>
            <person name="Mlenga V."/>
            <person name="Montmayeur A."/>
            <person name="Mulrain L."/>
            <person name="Navidi A."/>
            <person name="Naylor J."/>
            <person name="Negash T."/>
            <person name="Nguyen T."/>
            <person name="Nguyen N."/>
            <person name="Nicol R."/>
            <person name="Norbu C."/>
            <person name="Norbu N."/>
            <person name="Novod N."/>
            <person name="O'Neill B."/>
            <person name="Osman S."/>
            <person name="Markiewicz E."/>
            <person name="Oyono O.L."/>
            <person name="Patti C."/>
            <person name="Phunkhang P."/>
            <person name="Pierre F."/>
            <person name="Priest M."/>
            <person name="Raghuraman S."/>
            <person name="Rege F."/>
            <person name="Reyes R."/>
            <person name="Rise C."/>
            <person name="Rogov P."/>
            <person name="Ross K."/>
            <person name="Ryan E."/>
            <person name="Settipalli S."/>
            <person name="Shea T."/>
            <person name="Sherpa N."/>
            <person name="Shi L."/>
            <person name="Shih D."/>
            <person name="Sparrow T."/>
            <person name="Spaulding J."/>
            <person name="Stalker J."/>
            <person name="Stange-Thomann N."/>
            <person name="Stavropoulos S."/>
            <person name="Stone C."/>
            <person name="Strader C."/>
            <person name="Tesfaye S."/>
            <person name="Thomson T."/>
            <person name="Thoulutsang Y."/>
            <person name="Thoulutsang D."/>
            <person name="Topham K."/>
            <person name="Topping I."/>
            <person name="Tsamla T."/>
            <person name="Vassiliev H."/>
            <person name="Vo A."/>
            <person name="Wangchuk T."/>
            <person name="Wangdi T."/>
            <person name="Weiand M."/>
            <person name="Wilkinson J."/>
            <person name="Wilson A."/>
            <person name="Yadav S."/>
            <person name="Young G."/>
            <person name="Yu Q."/>
            <person name="Zembek L."/>
            <person name="Zhong D."/>
            <person name="Zimmer A."/>
            <person name="Zwirko Z."/>
            <person name="Jaffe D.B."/>
            <person name="Alvarez P."/>
            <person name="Brockman W."/>
            <person name="Butler J."/>
            <person name="Chin C."/>
            <person name="Gnerre S."/>
            <person name="Grabherr M."/>
            <person name="Kleber M."/>
            <person name="Mauceli E."/>
            <person name="MacCallum I."/>
        </authorList>
    </citation>
    <scope>NUCLEOTIDE SEQUENCE [LARGE SCALE GENOMIC DNA]</scope>
    <source>
        <strain evidence="4">Tucson 15010-1051.87</strain>
    </source>
</reference>
<dbReference type="GO" id="GO:0003756">
    <property type="term" value="F:protein disulfide isomerase activity"/>
    <property type="evidence" value="ECO:0007669"/>
    <property type="project" value="TreeGrafter"/>
</dbReference>
<evidence type="ECO:0000256" key="1">
    <source>
        <dbReference type="SAM" id="SignalP"/>
    </source>
</evidence>
<dbReference type="PANTHER" id="PTHR46295">
    <property type="entry name" value="ENDOPLASMIC RETICULUM RESIDENT PROTEIN 44"/>
    <property type="match status" value="1"/>
</dbReference>
<dbReference type="GO" id="GO:0006457">
    <property type="term" value="P:protein folding"/>
    <property type="evidence" value="ECO:0007669"/>
    <property type="project" value="TreeGrafter"/>
</dbReference>
<organism evidence="3 4">
    <name type="scientific">Drosophila virilis</name>
    <name type="common">Fruit fly</name>
    <dbReference type="NCBI Taxonomy" id="7244"/>
    <lineage>
        <taxon>Eukaryota</taxon>
        <taxon>Metazoa</taxon>
        <taxon>Ecdysozoa</taxon>
        <taxon>Arthropoda</taxon>
        <taxon>Hexapoda</taxon>
        <taxon>Insecta</taxon>
        <taxon>Pterygota</taxon>
        <taxon>Neoptera</taxon>
        <taxon>Endopterygota</taxon>
        <taxon>Diptera</taxon>
        <taxon>Brachycera</taxon>
        <taxon>Muscomorpha</taxon>
        <taxon>Ephydroidea</taxon>
        <taxon>Drosophilidae</taxon>
        <taxon>Drosophila</taxon>
    </lineage>
</organism>
<protein>
    <recommendedName>
        <fullName evidence="2">Thioredoxin domain-containing protein</fullName>
    </recommendedName>
</protein>
<dbReference type="PhylomeDB" id="B4M4G7"/>
<evidence type="ECO:0000313" key="4">
    <source>
        <dbReference type="Proteomes" id="UP000008792"/>
    </source>
</evidence>
<keyword evidence="1" id="KW-0732">Signal</keyword>
<name>B4M4G7_DROVI</name>
<dbReference type="eggNOG" id="KOG0912">
    <property type="taxonomic scope" value="Eukaryota"/>
</dbReference>
<dbReference type="EMBL" id="CH940652">
    <property type="protein sequence ID" value="EDW59528.1"/>
    <property type="molecule type" value="Genomic_DNA"/>
</dbReference>
<dbReference type="PROSITE" id="PS51352">
    <property type="entry name" value="THIOREDOXIN_2"/>
    <property type="match status" value="1"/>
</dbReference>
<gene>
    <name evidence="3" type="primary">Dvir\GJ10239</name>
    <name evidence="3" type="ORF">Dvir_GJ10239</name>
</gene>
<dbReference type="InterPro" id="IPR013766">
    <property type="entry name" value="Thioredoxin_domain"/>
</dbReference>
<accession>B4M4G7</accession>
<dbReference type="STRING" id="7244.B4M4G7"/>
<keyword evidence="4" id="KW-1185">Reference proteome</keyword>
<dbReference type="InParanoid" id="B4M4G7"/>
<feature type="signal peptide" evidence="1">
    <location>
        <begin position="1"/>
        <end position="24"/>
    </location>
</feature>
<dbReference type="PANTHER" id="PTHR46295:SF1">
    <property type="entry name" value="ENDOPLASMIC RETICULUM RESIDENT PROTEIN 44"/>
    <property type="match status" value="1"/>
</dbReference>
<dbReference type="OMA" id="HRYTFAR"/>
<dbReference type="HOGENOM" id="CLU_054449_1_0_1"/>
<proteinExistence type="predicted"/>
<dbReference type="Proteomes" id="UP000008792">
    <property type="component" value="Unassembled WGS sequence"/>
</dbReference>
<dbReference type="GO" id="GO:0005793">
    <property type="term" value="C:endoplasmic reticulum-Golgi intermediate compartment"/>
    <property type="evidence" value="ECO:0007669"/>
    <property type="project" value="TreeGrafter"/>
</dbReference>
<dbReference type="AlphaFoldDB" id="B4M4G7"/>
<dbReference type="Gene3D" id="3.40.30.10">
    <property type="entry name" value="Glutaredoxin"/>
    <property type="match status" value="3"/>
</dbReference>
<dbReference type="Pfam" id="PF00085">
    <property type="entry name" value="Thioredoxin"/>
    <property type="match status" value="1"/>
</dbReference>